<evidence type="ECO:0000256" key="4">
    <source>
        <dbReference type="SAM" id="SignalP"/>
    </source>
</evidence>
<dbReference type="InterPro" id="IPR041700">
    <property type="entry name" value="OMP_b-brl_3"/>
</dbReference>
<evidence type="ECO:0000259" key="6">
    <source>
        <dbReference type="Pfam" id="PF14905"/>
    </source>
</evidence>
<evidence type="ECO:0000256" key="1">
    <source>
        <dbReference type="ARBA" id="ARBA00004442"/>
    </source>
</evidence>
<dbReference type="SUPFAM" id="SSF49464">
    <property type="entry name" value="Carboxypeptidase regulatory domain-like"/>
    <property type="match status" value="1"/>
</dbReference>
<dbReference type="Gene3D" id="2.170.130.10">
    <property type="entry name" value="TonB-dependent receptor, plug domain"/>
    <property type="match status" value="1"/>
</dbReference>
<dbReference type="AlphaFoldDB" id="A0AAP2CM31"/>
<name>A0AAP2CM31_9BACT</name>
<reference evidence="7 8" key="1">
    <citation type="submission" date="2021-05" db="EMBL/GenBank/DDBJ databases">
        <authorList>
            <person name="Zhang Z.D."/>
            <person name="Osman G."/>
        </authorList>
    </citation>
    <scope>NUCLEOTIDE SEQUENCE [LARGE SCALE GENOMIC DNA]</scope>
    <source>
        <strain evidence="7 8">KCTC 32217</strain>
    </source>
</reference>
<feature type="signal peptide" evidence="4">
    <location>
        <begin position="1"/>
        <end position="23"/>
    </location>
</feature>
<dbReference type="PANTHER" id="PTHR40980:SF4">
    <property type="entry name" value="TONB-DEPENDENT RECEPTOR-LIKE BETA-BARREL DOMAIN-CONTAINING PROTEIN"/>
    <property type="match status" value="1"/>
</dbReference>
<dbReference type="InterPro" id="IPR037066">
    <property type="entry name" value="Plug_dom_sf"/>
</dbReference>
<evidence type="ECO:0000313" key="7">
    <source>
        <dbReference type="EMBL" id="MBS9524397.1"/>
    </source>
</evidence>
<dbReference type="InterPro" id="IPR008969">
    <property type="entry name" value="CarboxyPept-like_regulatory"/>
</dbReference>
<dbReference type="EMBL" id="JAHCMY010000004">
    <property type="protein sequence ID" value="MBS9524397.1"/>
    <property type="molecule type" value="Genomic_DNA"/>
</dbReference>
<dbReference type="Gene3D" id="2.40.170.20">
    <property type="entry name" value="TonB-dependent receptor, beta-barrel domain"/>
    <property type="match status" value="1"/>
</dbReference>
<feature type="chain" id="PRO_5042920654" evidence="4">
    <location>
        <begin position="24"/>
        <end position="811"/>
    </location>
</feature>
<dbReference type="InterPro" id="IPR012910">
    <property type="entry name" value="Plug_dom"/>
</dbReference>
<dbReference type="Pfam" id="PF13620">
    <property type="entry name" value="CarboxypepD_reg"/>
    <property type="match status" value="1"/>
</dbReference>
<dbReference type="Proteomes" id="UP001319104">
    <property type="component" value="Unassembled WGS sequence"/>
</dbReference>
<proteinExistence type="predicted"/>
<keyword evidence="4" id="KW-0732">Signal</keyword>
<protein>
    <submittedName>
        <fullName evidence="7">Outer membrane beta-barrel protein</fullName>
    </submittedName>
</protein>
<comment type="caution">
    <text evidence="7">The sequence shown here is derived from an EMBL/GenBank/DDBJ whole genome shotgun (WGS) entry which is preliminary data.</text>
</comment>
<evidence type="ECO:0000256" key="3">
    <source>
        <dbReference type="ARBA" id="ARBA00023237"/>
    </source>
</evidence>
<evidence type="ECO:0000259" key="5">
    <source>
        <dbReference type="Pfam" id="PF07715"/>
    </source>
</evidence>
<feature type="domain" description="TonB-dependent receptor plug" evidence="5">
    <location>
        <begin position="148"/>
        <end position="226"/>
    </location>
</feature>
<dbReference type="Pfam" id="PF07715">
    <property type="entry name" value="Plug"/>
    <property type="match status" value="1"/>
</dbReference>
<dbReference type="Gene3D" id="2.60.40.1120">
    <property type="entry name" value="Carboxypeptidase-like, regulatory domain"/>
    <property type="match status" value="1"/>
</dbReference>
<dbReference type="RefSeq" id="WP_213945253.1">
    <property type="nucleotide sequence ID" value="NZ_JAHCMY010000004.1"/>
</dbReference>
<comment type="subcellular location">
    <subcellularLocation>
        <location evidence="1">Cell outer membrane</location>
    </subcellularLocation>
</comment>
<dbReference type="PANTHER" id="PTHR40980">
    <property type="entry name" value="PLUG DOMAIN-CONTAINING PROTEIN"/>
    <property type="match status" value="1"/>
</dbReference>
<accession>A0AAP2CM31</accession>
<keyword evidence="3" id="KW-0998">Cell outer membrane</keyword>
<evidence type="ECO:0000313" key="8">
    <source>
        <dbReference type="Proteomes" id="UP001319104"/>
    </source>
</evidence>
<dbReference type="InterPro" id="IPR036942">
    <property type="entry name" value="Beta-barrel_TonB_sf"/>
</dbReference>
<dbReference type="SUPFAM" id="SSF56935">
    <property type="entry name" value="Porins"/>
    <property type="match status" value="1"/>
</dbReference>
<dbReference type="Pfam" id="PF14905">
    <property type="entry name" value="OMP_b-brl_3"/>
    <property type="match status" value="1"/>
</dbReference>
<evidence type="ECO:0000256" key="2">
    <source>
        <dbReference type="ARBA" id="ARBA00023136"/>
    </source>
</evidence>
<dbReference type="GO" id="GO:0009279">
    <property type="term" value="C:cell outer membrane"/>
    <property type="evidence" value="ECO:0007669"/>
    <property type="project" value="UniProtKB-SubCell"/>
</dbReference>
<sequence length="811" mass="91288">MKLSYQIFAFVFLFLLGSSHVVAKENSQLTGQVKDSQGEVLPFANVALLEASSVKLVTGAVSDEDGRFSISTSQSGKFILKVSSIGFETFFTEPFEINGGDKIEFGTIQVEEEMSSLGEVEVRAARPEVTIEADKTTINIEGTVMAEGNTALDVVGRSPGVFVDQEGNINLNGRPGVTVMINDRQTYMSAQDLANFLRAMPAENIKSIEVINNPSSRFDAEGAAGVINIKLKKNNLDGVFGNVQAGNQYNGMYAPFGGATINVKKGKWTTNTSFNYSEYNILNELEINRNFPLEDGVSNFFQDTDMTMKRQNYFFNGGADYEISKNHSVGVNIQASENRGGETSESLTEITNPGAPMSFIGSQNDNRSDNQRLFANLHYVGQLDSVGTKLTSDIDYTKMNASSEGILSNRYWTGEDESLFNRDRIQTLNDMEYHILTAKVDFIKPIGEKGNMFETGLKGSWVRSDNDLRLSRSVEEEPFMPDPNSNQFLYKEQVLAGYASYKGGISPKINYQAGLRGEYSDIEGNSLTMGQINTQRYFSLFPSLFVQHKVSDDYQINYNVNRRITRPNYRLLNPFVFYIDPLTTEQGNPHLRPQFSNNFEMNHVIKRAYQVSLSYSETHDVFQQIFMQDEATRTTTTYTANFDKSRNFNFRGIIPVDITPWWNTSNMVQVSHNAWTSMIGDAMLDVSQFSYMGRTQHNIMLPKGFKLELVGMYLGPQLYGQARIDGFGWVDAGISKSVMKDKMSITLNGSDIFRTQIIRADVQFDQMDTQFQQYRSNQSVRLTLRYKFAQGESFRVSNRSGSKEERDRLGE</sequence>
<feature type="domain" description="Outer membrane protein beta-barrel" evidence="6">
    <location>
        <begin position="382"/>
        <end position="786"/>
    </location>
</feature>
<keyword evidence="2" id="KW-0472">Membrane</keyword>
<gene>
    <name evidence="7" type="ORF">KI659_10250</name>
</gene>
<organism evidence="7 8">
    <name type="scientific">Litoribacter ruber</name>
    <dbReference type="NCBI Taxonomy" id="702568"/>
    <lineage>
        <taxon>Bacteria</taxon>
        <taxon>Pseudomonadati</taxon>
        <taxon>Bacteroidota</taxon>
        <taxon>Cytophagia</taxon>
        <taxon>Cytophagales</taxon>
        <taxon>Cyclobacteriaceae</taxon>
        <taxon>Litoribacter</taxon>
    </lineage>
</organism>
<keyword evidence="8" id="KW-1185">Reference proteome</keyword>